<accession>K1S2Z1</accession>
<reference evidence="2" key="1">
    <citation type="journal article" date="2012" name="Nature">
        <title>The oyster genome reveals stress adaptation and complexity of shell formation.</title>
        <authorList>
            <person name="Zhang G."/>
            <person name="Fang X."/>
            <person name="Guo X."/>
            <person name="Li L."/>
            <person name="Luo R."/>
            <person name="Xu F."/>
            <person name="Yang P."/>
            <person name="Zhang L."/>
            <person name="Wang X."/>
            <person name="Qi H."/>
            <person name="Xiong Z."/>
            <person name="Que H."/>
            <person name="Xie Y."/>
            <person name="Holland P.W."/>
            <person name="Paps J."/>
            <person name="Zhu Y."/>
            <person name="Wu F."/>
            <person name="Chen Y."/>
            <person name="Wang J."/>
            <person name="Peng C."/>
            <person name="Meng J."/>
            <person name="Yang L."/>
            <person name="Liu J."/>
            <person name="Wen B."/>
            <person name="Zhang N."/>
            <person name="Huang Z."/>
            <person name="Zhu Q."/>
            <person name="Feng Y."/>
            <person name="Mount A."/>
            <person name="Hedgecock D."/>
            <person name="Xu Z."/>
            <person name="Liu Y."/>
            <person name="Domazet-Loso T."/>
            <person name="Du Y."/>
            <person name="Sun X."/>
            <person name="Zhang S."/>
            <person name="Liu B."/>
            <person name="Cheng P."/>
            <person name="Jiang X."/>
            <person name="Li J."/>
            <person name="Fan D."/>
            <person name="Wang W."/>
            <person name="Fu W."/>
            <person name="Wang T."/>
            <person name="Wang B."/>
            <person name="Zhang J."/>
            <person name="Peng Z."/>
            <person name="Li Y."/>
            <person name="Li N."/>
            <person name="Wang J."/>
            <person name="Chen M."/>
            <person name="He Y."/>
            <person name="Tan F."/>
            <person name="Song X."/>
            <person name="Zheng Q."/>
            <person name="Huang R."/>
            <person name="Yang H."/>
            <person name="Du X."/>
            <person name="Chen L."/>
            <person name="Yang M."/>
            <person name="Gaffney P.M."/>
            <person name="Wang S."/>
            <person name="Luo L."/>
            <person name="She Z."/>
            <person name="Ming Y."/>
            <person name="Huang W."/>
            <person name="Zhang S."/>
            <person name="Huang B."/>
            <person name="Zhang Y."/>
            <person name="Qu T."/>
            <person name="Ni P."/>
            <person name="Miao G."/>
            <person name="Wang J."/>
            <person name="Wang Q."/>
            <person name="Steinberg C.E."/>
            <person name="Wang H."/>
            <person name="Li N."/>
            <person name="Qian L."/>
            <person name="Zhang G."/>
            <person name="Li Y."/>
            <person name="Yang H."/>
            <person name="Liu X."/>
            <person name="Wang J."/>
            <person name="Yin Y."/>
            <person name="Wang J."/>
        </authorList>
    </citation>
    <scope>NUCLEOTIDE SEQUENCE [LARGE SCALE GENOMIC DNA]</scope>
    <source>
        <strain evidence="2">05x7-T-G4-1.051#20</strain>
    </source>
</reference>
<feature type="compositionally biased region" description="Basic and acidic residues" evidence="1">
    <location>
        <begin position="255"/>
        <end position="264"/>
    </location>
</feature>
<dbReference type="EMBL" id="JH816866">
    <property type="protein sequence ID" value="EKC41741.1"/>
    <property type="molecule type" value="Genomic_DNA"/>
</dbReference>
<feature type="region of interest" description="Disordered" evidence="1">
    <location>
        <begin position="322"/>
        <end position="382"/>
    </location>
</feature>
<proteinExistence type="predicted"/>
<evidence type="ECO:0000256" key="1">
    <source>
        <dbReference type="SAM" id="MobiDB-lite"/>
    </source>
</evidence>
<protein>
    <submittedName>
        <fullName evidence="2">Uncharacterized protein</fullName>
    </submittedName>
</protein>
<dbReference type="GO" id="GO:0003676">
    <property type="term" value="F:nucleic acid binding"/>
    <property type="evidence" value="ECO:0007669"/>
    <property type="project" value="InterPro"/>
</dbReference>
<sequence length="1026" mass="116085">MHAYTYYPVADIMNKDVKDIQTIDPVWKQMTEKLCGDFQKSGGEMIVVASQPQRQMYACCTSNAREPMLQNFKTFKECLQIPPRSSKPSLVLKKAAKRNCSLCSAVCEEQDIRDCKPEDAKYVLGIDIPQNSRICGDCSDSILKYQDFKKMVIRKQNSSKINSDEKAVSTTPEKVTPGNKNVIQKPTSEVHVVKECENDSESQYSDEYCSIDSDMSGEMEHHEELKEAEKCDKKKQTINSAKSEIKQSRPVTRSSLRETKKQNESKQIVAKKRKEVSPVIEVTRPLRKKMPLILSKKNETEMSLGNEDQNLTQRVLKYCTPAKTNVEPMKSNTSRKTRSSTGTPENSKTISIPEKQKAPSSSRLSIEKRKSSPRLLAPKPIGTNSLSSLAAAAASIEEAGSVDEKNKNTPKYKLPGKQGDSISDKSQTSAVDHEYTGRREVIGPVDCLKCDFFATYWRTMADHMRKHNMKRYCIKCNSFMTTRKFPSHCCKRKCFVCHIDREAHDMRTHLQGEPHKNNCQLAGIDVQNYNQDLLNAMPSKSEMLERPRNSDDEKSYVDRCVKIHEDHCQKAARVIAERETYSVMMSDGQELQIDMQSNNAQCQECGLVFKTDADLEEHRRFVKRIGFKALRNNFTCQVCDIYLFGKITVVEHAGTERHIELCQRKGIDPGDVMDKNKIPNKLRIAKRKQISRDGYRCKICDIYLKSKESKDSHIEKAFHVDKCQELGVDPAGDHFEDYNDEKKLKKKVKTWQQERVKKPKEMKRDKVITTRKKRRVMIELQGVKVPKMVAFGCLVCGVDLSDRTQTIDHLNTSKHIINCVCRGIHSGPANLKIIMDDYHSVIGKSIAELLGIPSTSTFPLSETDKTLYQKQIQEAESAKTRKKRISVEATKTLENTIDLLEKKLFSPGTLKTVSPQKPSRSYTQGQPISSGDISTSNNSQNDVYQSNSVSFNVAIPVYQGTFVPPSPSSKKRTAVRNVPMQSVIDEGQVIAEDQILYDDVTEVPDISQNTALAAFGTEAANLDSFK</sequence>
<organism evidence="2">
    <name type="scientific">Magallana gigas</name>
    <name type="common">Pacific oyster</name>
    <name type="synonym">Crassostrea gigas</name>
    <dbReference type="NCBI Taxonomy" id="29159"/>
    <lineage>
        <taxon>Eukaryota</taxon>
        <taxon>Metazoa</taxon>
        <taxon>Spiralia</taxon>
        <taxon>Lophotrochozoa</taxon>
        <taxon>Mollusca</taxon>
        <taxon>Bivalvia</taxon>
        <taxon>Autobranchia</taxon>
        <taxon>Pteriomorphia</taxon>
        <taxon>Ostreida</taxon>
        <taxon>Ostreoidea</taxon>
        <taxon>Ostreidae</taxon>
        <taxon>Magallana</taxon>
    </lineage>
</organism>
<feature type="compositionally biased region" description="Polar residues" evidence="1">
    <location>
        <begin position="420"/>
        <end position="430"/>
    </location>
</feature>
<dbReference type="PROSITE" id="PS50157">
    <property type="entry name" value="ZINC_FINGER_C2H2_2"/>
    <property type="match status" value="1"/>
</dbReference>
<dbReference type="GO" id="GO:0008270">
    <property type="term" value="F:zinc ion binding"/>
    <property type="evidence" value="ECO:0007669"/>
    <property type="project" value="InterPro"/>
</dbReference>
<dbReference type="AlphaFoldDB" id="K1S2Z1"/>
<dbReference type="SMART" id="SM00451">
    <property type="entry name" value="ZnF_U1"/>
    <property type="match status" value="3"/>
</dbReference>
<feature type="region of interest" description="Disordered" evidence="1">
    <location>
        <begin position="910"/>
        <end position="941"/>
    </location>
</feature>
<dbReference type="HOGENOM" id="CLU_295146_0_0_1"/>
<dbReference type="InterPro" id="IPR013087">
    <property type="entry name" value="Znf_C2H2_type"/>
</dbReference>
<evidence type="ECO:0000313" key="2">
    <source>
        <dbReference type="EMBL" id="EKC41741.1"/>
    </source>
</evidence>
<name>K1S2Z1_MAGGI</name>
<dbReference type="InParanoid" id="K1S2Z1"/>
<feature type="region of interest" description="Disordered" evidence="1">
    <location>
        <begin position="397"/>
        <end position="431"/>
    </location>
</feature>
<dbReference type="SMART" id="SM00355">
    <property type="entry name" value="ZnF_C2H2"/>
    <property type="match status" value="5"/>
</dbReference>
<feature type="region of interest" description="Disordered" evidence="1">
    <location>
        <begin position="232"/>
        <end position="270"/>
    </location>
</feature>
<dbReference type="InterPro" id="IPR003604">
    <property type="entry name" value="Matrin/U1-like-C_Znf_C2H2"/>
</dbReference>
<gene>
    <name evidence="2" type="ORF">CGI_10028489</name>
</gene>